<keyword evidence="3" id="KW-0145">Chemotaxis</keyword>
<keyword evidence="7 9" id="KW-0807">Transducer</keyword>
<dbReference type="PANTHER" id="PTHR32089">
    <property type="entry name" value="METHYL-ACCEPTING CHEMOTAXIS PROTEIN MCPB"/>
    <property type="match status" value="1"/>
</dbReference>
<proteinExistence type="inferred from homology"/>
<dbReference type="InterPro" id="IPR033479">
    <property type="entry name" value="dCache_1"/>
</dbReference>
<reference evidence="13 14" key="1">
    <citation type="submission" date="2016-10" db="EMBL/GenBank/DDBJ databases">
        <title>Paenibacillus species isolates.</title>
        <authorList>
            <person name="Beno S.M."/>
        </authorList>
    </citation>
    <scope>NUCLEOTIDE SEQUENCE [LARGE SCALE GENOMIC DNA]</scope>
    <source>
        <strain evidence="13 14">FSL H7-0744</strain>
    </source>
</reference>
<dbReference type="CDD" id="cd11386">
    <property type="entry name" value="MCP_signal"/>
    <property type="match status" value="1"/>
</dbReference>
<comment type="caution">
    <text evidence="13">The sequence shown here is derived from an EMBL/GenBank/DDBJ whole genome shotgun (WGS) entry which is preliminary data.</text>
</comment>
<evidence type="ECO:0000256" key="5">
    <source>
        <dbReference type="ARBA" id="ARBA00022989"/>
    </source>
</evidence>
<evidence type="ECO:0000256" key="8">
    <source>
        <dbReference type="ARBA" id="ARBA00029447"/>
    </source>
</evidence>
<accession>A0ABX3H5W8</accession>
<evidence type="ECO:0000256" key="2">
    <source>
        <dbReference type="ARBA" id="ARBA00022475"/>
    </source>
</evidence>
<evidence type="ECO:0000256" key="7">
    <source>
        <dbReference type="ARBA" id="ARBA00023224"/>
    </source>
</evidence>
<keyword evidence="2" id="KW-1003">Cell membrane</keyword>
<feature type="domain" description="Methyl-accepting transducer" evidence="11">
    <location>
        <begin position="400"/>
        <end position="650"/>
    </location>
</feature>
<comment type="similarity">
    <text evidence="8">Belongs to the methyl-accepting chemotaxis (MCP) protein family.</text>
</comment>
<dbReference type="Gene3D" id="3.30.450.20">
    <property type="entry name" value="PAS domain"/>
    <property type="match status" value="2"/>
</dbReference>
<feature type="transmembrane region" description="Helical" evidence="10">
    <location>
        <begin position="305"/>
        <end position="328"/>
    </location>
</feature>
<dbReference type="Pfam" id="PF00672">
    <property type="entry name" value="HAMP"/>
    <property type="match status" value="1"/>
</dbReference>
<keyword evidence="6 10" id="KW-0472">Membrane</keyword>
<dbReference type="SMART" id="SM00283">
    <property type="entry name" value="MA"/>
    <property type="match status" value="1"/>
</dbReference>
<dbReference type="SUPFAM" id="SSF58104">
    <property type="entry name" value="Methyl-accepting chemotaxis protein (MCP) signaling domain"/>
    <property type="match status" value="1"/>
</dbReference>
<dbReference type="PROSITE" id="PS50885">
    <property type="entry name" value="HAMP"/>
    <property type="match status" value="1"/>
</dbReference>
<evidence type="ECO:0000259" key="12">
    <source>
        <dbReference type="PROSITE" id="PS50885"/>
    </source>
</evidence>
<sequence length="687" mass="75088">MLQQIKKWRFGSPSIANTLSIVLLVIIVVVFSILGTYMFSSTRSILVKQQESMLQTKTQALVSQFDALFKEKGSLVKQMSTNDIFKQYIETTESPEMAKTSPSADEVVKTLAAIVKAEPSFADAWIASIDGKGFYLLNDGNASDGTFNIKERPYYKPAVAADGLYYSDPYIDITSGDMLMGIFYPIKDDNNALIGFAAVDIASKDIPAIMESYKLGSTGYSILASKTGDILYHPDQTKVSKEKINEFPGDLGAIGKKMIAGESGVQLIDDNGESRYIGYAISKDTGWSVGLTITEREVLSELKKFTWVTIGGFTAAAILLVLFSYITLRYLLRSIPILLTKIKRVENGDLTVQFDAHSNNEIGQISNGIFNMVQKIQGMLQMVGTSAEVLNQSSKDLQSISSRTAITMNDTATAINEIANATNYQSIETDTILQKTGSLSGQIDEIASDAIAIETMVQASADQSELGLGVLDQLSKWAEENHNSTQSISSAIHDIDLSRHEISSIVDTVHQIATQTNLLALNASIEAARAGEQGRGFAVVAGEVRKLAEQTAQATQEIGRKVHEIEEKTVASVKYTAQGLEIAEENAKSVEATKQVFFSINKDLEALKLRMIQISSNTSKVHKHKDEILQALEIISSTTEENSASTEEVSASTQEQLDSIEQVAELSQQLSHLSKKLQDELNQFQVE</sequence>
<evidence type="ECO:0000256" key="9">
    <source>
        <dbReference type="PROSITE-ProRule" id="PRU00284"/>
    </source>
</evidence>
<organism evidence="13 14">
    <name type="scientific">Paenibacillus borealis</name>
    <dbReference type="NCBI Taxonomy" id="160799"/>
    <lineage>
        <taxon>Bacteria</taxon>
        <taxon>Bacillati</taxon>
        <taxon>Bacillota</taxon>
        <taxon>Bacilli</taxon>
        <taxon>Bacillales</taxon>
        <taxon>Paenibacillaceae</taxon>
        <taxon>Paenibacillus</taxon>
    </lineage>
</organism>
<dbReference type="SMART" id="SM00304">
    <property type="entry name" value="HAMP"/>
    <property type="match status" value="1"/>
</dbReference>
<dbReference type="EMBL" id="MPTB01000030">
    <property type="protein sequence ID" value="OMD44776.1"/>
    <property type="molecule type" value="Genomic_DNA"/>
</dbReference>
<dbReference type="PROSITE" id="PS50111">
    <property type="entry name" value="CHEMOTAXIS_TRANSDUC_2"/>
    <property type="match status" value="1"/>
</dbReference>
<dbReference type="CDD" id="cd18773">
    <property type="entry name" value="PDC1_HK_sensor"/>
    <property type="match status" value="1"/>
</dbReference>
<dbReference type="InterPro" id="IPR029151">
    <property type="entry name" value="Sensor-like_sf"/>
</dbReference>
<evidence type="ECO:0000256" key="1">
    <source>
        <dbReference type="ARBA" id="ARBA00004651"/>
    </source>
</evidence>
<evidence type="ECO:0000313" key="14">
    <source>
        <dbReference type="Proteomes" id="UP000187412"/>
    </source>
</evidence>
<keyword evidence="14" id="KW-1185">Reference proteome</keyword>
<dbReference type="Gene3D" id="1.10.287.950">
    <property type="entry name" value="Methyl-accepting chemotaxis protein"/>
    <property type="match status" value="1"/>
</dbReference>
<dbReference type="CDD" id="cd06225">
    <property type="entry name" value="HAMP"/>
    <property type="match status" value="1"/>
</dbReference>
<dbReference type="InterPro" id="IPR003660">
    <property type="entry name" value="HAMP_dom"/>
</dbReference>
<dbReference type="SUPFAM" id="SSF103190">
    <property type="entry name" value="Sensory domain-like"/>
    <property type="match status" value="1"/>
</dbReference>
<dbReference type="RefSeq" id="WP_076112757.1">
    <property type="nucleotide sequence ID" value="NZ_MPTB01000030.1"/>
</dbReference>
<gene>
    <name evidence="13" type="ORF">BSK56_22020</name>
</gene>
<feature type="transmembrane region" description="Helical" evidence="10">
    <location>
        <begin position="21"/>
        <end position="40"/>
    </location>
</feature>
<keyword evidence="4 10" id="KW-0812">Transmembrane</keyword>
<protein>
    <submittedName>
        <fullName evidence="13">Methyl-accepting chemotaxis protein</fullName>
    </submittedName>
</protein>
<evidence type="ECO:0000256" key="4">
    <source>
        <dbReference type="ARBA" id="ARBA00022692"/>
    </source>
</evidence>
<evidence type="ECO:0000256" key="6">
    <source>
        <dbReference type="ARBA" id="ARBA00023136"/>
    </source>
</evidence>
<evidence type="ECO:0000259" key="11">
    <source>
        <dbReference type="PROSITE" id="PS50111"/>
    </source>
</evidence>
<dbReference type="Proteomes" id="UP000187412">
    <property type="component" value="Unassembled WGS sequence"/>
</dbReference>
<evidence type="ECO:0000256" key="3">
    <source>
        <dbReference type="ARBA" id="ARBA00022500"/>
    </source>
</evidence>
<dbReference type="InterPro" id="IPR004089">
    <property type="entry name" value="MCPsignal_dom"/>
</dbReference>
<dbReference type="PANTHER" id="PTHR32089:SF112">
    <property type="entry name" value="LYSOZYME-LIKE PROTEIN-RELATED"/>
    <property type="match status" value="1"/>
</dbReference>
<evidence type="ECO:0000256" key="10">
    <source>
        <dbReference type="SAM" id="Phobius"/>
    </source>
</evidence>
<evidence type="ECO:0000313" key="13">
    <source>
        <dbReference type="EMBL" id="OMD44776.1"/>
    </source>
</evidence>
<dbReference type="CDD" id="cd12912">
    <property type="entry name" value="PDC2_MCP_like"/>
    <property type="match status" value="1"/>
</dbReference>
<comment type="subcellular location">
    <subcellularLocation>
        <location evidence="1">Cell membrane</location>
        <topology evidence="1">Multi-pass membrane protein</topology>
    </subcellularLocation>
</comment>
<dbReference type="Pfam" id="PF02743">
    <property type="entry name" value="dCache_1"/>
    <property type="match status" value="1"/>
</dbReference>
<keyword evidence="5 10" id="KW-1133">Transmembrane helix</keyword>
<feature type="domain" description="HAMP" evidence="12">
    <location>
        <begin position="329"/>
        <end position="381"/>
    </location>
</feature>
<name>A0ABX3H5W8_PAEBO</name>
<dbReference type="Pfam" id="PF00015">
    <property type="entry name" value="MCPsignal"/>
    <property type="match status" value="1"/>
</dbReference>